<evidence type="ECO:0000256" key="6">
    <source>
        <dbReference type="ARBA" id="ARBA00022968"/>
    </source>
</evidence>
<dbReference type="Pfam" id="PF01762">
    <property type="entry name" value="Galactosyl_T"/>
    <property type="match status" value="1"/>
</dbReference>
<evidence type="ECO:0000256" key="9">
    <source>
        <dbReference type="ARBA" id="ARBA00023136"/>
    </source>
</evidence>
<protein>
    <recommendedName>
        <fullName evidence="10">Hexosyltransferase</fullName>
        <ecNumber evidence="10">2.4.1.-</ecNumber>
    </recommendedName>
</protein>
<dbReference type="InterPro" id="IPR002659">
    <property type="entry name" value="Glyco_trans_31"/>
</dbReference>
<dbReference type="OMA" id="FFSGQLM"/>
<evidence type="ECO:0000256" key="8">
    <source>
        <dbReference type="ARBA" id="ARBA00023034"/>
    </source>
</evidence>
<keyword evidence="11" id="KW-1185">Reference proteome</keyword>
<dbReference type="GO" id="GO:0006493">
    <property type="term" value="P:protein O-linked glycosylation"/>
    <property type="evidence" value="ECO:0007669"/>
    <property type="project" value="TreeGrafter"/>
</dbReference>
<dbReference type="Gene3D" id="3.90.550.50">
    <property type="match status" value="1"/>
</dbReference>
<sequence>MEKPLIEPCKGKQIKLLVLIMSRRDTFYKRMGIRKSWAKDAHKGIIIRFVIGGPTLKEKNSTILENELKQEQNIFGDLIRYNIEDGYNNLHFKMGAAFQWQQKFCSNSEFVMKTDDDTIVDLPRWEFWIEKKFKKDIEQIPNKAVFFGMRLEGLTPYRNPKERWYVSPEHFPGKVFPNYMQGATYFGTNKAIKLTMEHTKEVIGFNMDDIVFTGTIAEIANVSRIDYGFYHFRGGNPLINDEHCEGGVPTVLSYFKKFKKEEEYIESYKEMHSVTCN</sequence>
<evidence type="ECO:0000256" key="3">
    <source>
        <dbReference type="ARBA" id="ARBA00022676"/>
    </source>
</evidence>
<dbReference type="GO" id="GO:0000139">
    <property type="term" value="C:Golgi membrane"/>
    <property type="evidence" value="ECO:0007669"/>
    <property type="project" value="UniProtKB-SubCell"/>
</dbReference>
<comment type="similarity">
    <text evidence="2 10">Belongs to the glycosyltransferase 31 family.</text>
</comment>
<evidence type="ECO:0000256" key="10">
    <source>
        <dbReference type="RuleBase" id="RU363063"/>
    </source>
</evidence>
<evidence type="ECO:0000256" key="2">
    <source>
        <dbReference type="ARBA" id="ARBA00008661"/>
    </source>
</evidence>
<name>A0A1I8B7A1_MELHA</name>
<keyword evidence="8 10" id="KW-0333">Golgi apparatus</keyword>
<keyword evidence="5" id="KW-0812">Transmembrane</keyword>
<organism evidence="11 12">
    <name type="scientific">Meloidogyne hapla</name>
    <name type="common">Root-knot nematode worm</name>
    <dbReference type="NCBI Taxonomy" id="6305"/>
    <lineage>
        <taxon>Eukaryota</taxon>
        <taxon>Metazoa</taxon>
        <taxon>Ecdysozoa</taxon>
        <taxon>Nematoda</taxon>
        <taxon>Chromadorea</taxon>
        <taxon>Rhabditida</taxon>
        <taxon>Tylenchina</taxon>
        <taxon>Tylenchomorpha</taxon>
        <taxon>Tylenchoidea</taxon>
        <taxon>Meloidogynidae</taxon>
        <taxon>Meloidogyninae</taxon>
        <taxon>Meloidogyne</taxon>
    </lineage>
</organism>
<evidence type="ECO:0000313" key="11">
    <source>
        <dbReference type="Proteomes" id="UP000095281"/>
    </source>
</evidence>
<evidence type="ECO:0000313" key="12">
    <source>
        <dbReference type="WBParaSite" id="MhA1_Contig1469.frz3.gene8"/>
    </source>
</evidence>
<keyword evidence="4" id="KW-0808">Transferase</keyword>
<dbReference type="PANTHER" id="PTHR11214:SF378">
    <property type="entry name" value="BETA-1,3-GALACTOSYLTRANSFERASE 4"/>
    <property type="match status" value="1"/>
</dbReference>
<reference evidence="12" key="1">
    <citation type="submission" date="2016-11" db="UniProtKB">
        <authorList>
            <consortium name="WormBaseParasite"/>
        </authorList>
    </citation>
    <scope>IDENTIFICATION</scope>
</reference>
<dbReference type="WBParaSite" id="MhA1_Contig1469.frz3.gene8">
    <property type="protein sequence ID" value="MhA1_Contig1469.frz3.gene8"/>
    <property type="gene ID" value="MhA1_Contig1469.frz3.gene8"/>
</dbReference>
<proteinExistence type="inferred from homology"/>
<dbReference type="PANTHER" id="PTHR11214">
    <property type="entry name" value="BETA-1,3-N-ACETYLGLUCOSAMINYLTRANSFERASE"/>
    <property type="match status" value="1"/>
</dbReference>
<dbReference type="AlphaFoldDB" id="A0A1I8B7A1"/>
<dbReference type="Proteomes" id="UP000095281">
    <property type="component" value="Unplaced"/>
</dbReference>
<accession>A0A1I8B7A1</accession>
<keyword evidence="3 10" id="KW-0328">Glycosyltransferase</keyword>
<dbReference type="GO" id="GO:0016758">
    <property type="term" value="F:hexosyltransferase activity"/>
    <property type="evidence" value="ECO:0007669"/>
    <property type="project" value="InterPro"/>
</dbReference>
<keyword evidence="6" id="KW-0735">Signal-anchor</keyword>
<keyword evidence="7" id="KW-1133">Transmembrane helix</keyword>
<evidence type="ECO:0000256" key="5">
    <source>
        <dbReference type="ARBA" id="ARBA00022692"/>
    </source>
</evidence>
<keyword evidence="9" id="KW-0472">Membrane</keyword>
<evidence type="ECO:0000256" key="7">
    <source>
        <dbReference type="ARBA" id="ARBA00022989"/>
    </source>
</evidence>
<comment type="subcellular location">
    <subcellularLocation>
        <location evidence="1 10">Golgi apparatus membrane</location>
        <topology evidence="1 10">Single-pass type II membrane protein</topology>
    </subcellularLocation>
</comment>
<evidence type="ECO:0000256" key="4">
    <source>
        <dbReference type="ARBA" id="ARBA00022679"/>
    </source>
</evidence>
<evidence type="ECO:0000256" key="1">
    <source>
        <dbReference type="ARBA" id="ARBA00004323"/>
    </source>
</evidence>
<dbReference type="EC" id="2.4.1.-" evidence="10"/>